<evidence type="ECO:0000313" key="5">
    <source>
        <dbReference type="Proteomes" id="UP000189021"/>
    </source>
</evidence>
<dbReference type="AlphaFoldDB" id="A0AB36K0H5"/>
<organism evidence="4 5">
    <name type="scientific">Salinivibrio kushneri</name>
    <dbReference type="NCBI Taxonomy" id="1908198"/>
    <lineage>
        <taxon>Bacteria</taxon>
        <taxon>Pseudomonadati</taxon>
        <taxon>Pseudomonadota</taxon>
        <taxon>Gammaproteobacteria</taxon>
        <taxon>Vibrionales</taxon>
        <taxon>Vibrionaceae</taxon>
        <taxon>Salinivibrio</taxon>
    </lineage>
</organism>
<dbReference type="EMBL" id="MUEK01000003">
    <property type="protein sequence ID" value="OOE40671.1"/>
    <property type="molecule type" value="Genomic_DNA"/>
</dbReference>
<dbReference type="PROSITE" id="PS50110">
    <property type="entry name" value="RESPONSE_REGULATORY"/>
    <property type="match status" value="1"/>
</dbReference>
<dbReference type="InterPro" id="IPR001789">
    <property type="entry name" value="Sig_transdc_resp-reg_receiver"/>
</dbReference>
<dbReference type="GO" id="GO:0000160">
    <property type="term" value="P:phosphorelay signal transduction system"/>
    <property type="evidence" value="ECO:0007669"/>
    <property type="project" value="InterPro"/>
</dbReference>
<dbReference type="PROSITE" id="PS50883">
    <property type="entry name" value="EAL"/>
    <property type="match status" value="1"/>
</dbReference>
<dbReference type="CDD" id="cd17569">
    <property type="entry name" value="REC_HupR-like"/>
    <property type="match status" value="1"/>
</dbReference>
<comment type="caution">
    <text evidence="4">The sequence shown here is derived from an EMBL/GenBank/DDBJ whole genome shotgun (WGS) entry which is preliminary data.</text>
</comment>
<reference evidence="4 5" key="1">
    <citation type="journal article" date="2017" name="Genome Announc.">
        <title>Draft Genome Sequences of Salinivibrio proteolyticus, Salinivibrio sharmensis, Salinivibrio siamensis, Salinivibrio costicola subsp. alcaliphilus, Salinivibrio costicola subsp. vallismortis, and 29 New Isolates Belonging to the Genus Salinivibrio.</title>
        <authorList>
            <person name="Lopez-Hermoso C."/>
            <person name="de la Haba R.R."/>
            <person name="Sanchez-Porro C."/>
            <person name="Bayliss S.C."/>
            <person name="Feil E.J."/>
            <person name="Ventosa A."/>
        </authorList>
    </citation>
    <scope>NUCLEOTIDE SEQUENCE [LARGE SCALE GENOMIC DNA]</scope>
    <source>
        <strain evidence="4 5">AL184</strain>
    </source>
</reference>
<keyword evidence="1" id="KW-0597">Phosphoprotein</keyword>
<dbReference type="InterPro" id="IPR011006">
    <property type="entry name" value="CheY-like_superfamily"/>
</dbReference>
<evidence type="ECO:0000259" key="3">
    <source>
        <dbReference type="PROSITE" id="PS50883"/>
    </source>
</evidence>
<evidence type="ECO:0000313" key="4">
    <source>
        <dbReference type="EMBL" id="OOE40671.1"/>
    </source>
</evidence>
<feature type="modified residue" description="4-aspartylphosphate" evidence="1">
    <location>
        <position position="55"/>
    </location>
</feature>
<dbReference type="InterPro" id="IPR035919">
    <property type="entry name" value="EAL_sf"/>
</dbReference>
<dbReference type="SMART" id="SM00448">
    <property type="entry name" value="REC"/>
    <property type="match status" value="1"/>
</dbReference>
<dbReference type="GO" id="GO:0071111">
    <property type="term" value="F:cyclic-guanylate-specific phosphodiesterase activity"/>
    <property type="evidence" value="ECO:0007669"/>
    <property type="project" value="InterPro"/>
</dbReference>
<keyword evidence="5" id="KW-1185">Reference proteome</keyword>
<accession>A0AB36K0H5</accession>
<dbReference type="PANTHER" id="PTHR33121">
    <property type="entry name" value="CYCLIC DI-GMP PHOSPHODIESTERASE PDEF"/>
    <property type="match status" value="1"/>
</dbReference>
<evidence type="ECO:0008006" key="6">
    <source>
        <dbReference type="Google" id="ProtNLM"/>
    </source>
</evidence>
<dbReference type="InterPro" id="IPR050706">
    <property type="entry name" value="Cyclic-di-GMP_PDE-like"/>
</dbReference>
<dbReference type="Gene3D" id="3.40.50.2300">
    <property type="match status" value="1"/>
</dbReference>
<protein>
    <recommendedName>
        <fullName evidence="6">EAL domain-containing protein</fullName>
    </recommendedName>
</protein>
<evidence type="ECO:0000256" key="1">
    <source>
        <dbReference type="PROSITE-ProRule" id="PRU00169"/>
    </source>
</evidence>
<dbReference type="SUPFAM" id="SSF141868">
    <property type="entry name" value="EAL domain-like"/>
    <property type="match status" value="1"/>
</dbReference>
<evidence type="ECO:0000259" key="2">
    <source>
        <dbReference type="PROSITE" id="PS50110"/>
    </source>
</evidence>
<feature type="domain" description="Response regulatory" evidence="2">
    <location>
        <begin position="6"/>
        <end position="121"/>
    </location>
</feature>
<dbReference type="CDD" id="cd01948">
    <property type="entry name" value="EAL"/>
    <property type="match status" value="1"/>
</dbReference>
<dbReference type="PANTHER" id="PTHR33121:SF79">
    <property type="entry name" value="CYCLIC DI-GMP PHOSPHODIESTERASE PDED-RELATED"/>
    <property type="match status" value="1"/>
</dbReference>
<sequence>MMAYTEILLVDDEPHILRALKRELRHFVAHIHTAASGEQALTILSEHHIGLVISDYRMPHMDGAELLINIHQRYPDIATIMLSGHADLPGVSRAINAGALSQYVSKPWDREVLCNTVKTLLSNKHTSFPHDTLTRSLSQDALNQRIQGMAVDVKTPWLVAIIDSQGTSTINETQSVIAGNHQLRRLSELLEQIAEFNWYRVADKFVGVLAYSSAGHRLLNALIERLNCARETKALPTQLMVSALRSWQEISFETIQARKAKKIPLYDVHYWLPCPNEHQDDATLRTLIRDIEAKHFEAFFQPQLNIMTDDIDGFEALVRRRLESGGYQPPAEFLPLLSRYQLEDVLTTVMFEQALEAIHLLRQADNTKTISVNVTARQLETGFVVGVIHLLLPHYPDDVPQLEVELVETEKVHNFTHAHQQMEQLKSLGISCALDDFGTGFAGFESMCELPFDVIKIDGRFVRHIGQSETDEVILSSICQSATLLNIELVAEWVENQNQIDVLREKGCTRVQGHVIGAPLRRSRLLEFLATFKSKTCPTKLGGSD</sequence>
<name>A0AB36K0H5_9GAMM</name>
<dbReference type="InterPro" id="IPR001633">
    <property type="entry name" value="EAL_dom"/>
</dbReference>
<dbReference type="Pfam" id="PF00563">
    <property type="entry name" value="EAL"/>
    <property type="match status" value="1"/>
</dbReference>
<dbReference type="Pfam" id="PF00072">
    <property type="entry name" value="Response_reg"/>
    <property type="match status" value="1"/>
</dbReference>
<proteinExistence type="predicted"/>
<dbReference type="SUPFAM" id="SSF52172">
    <property type="entry name" value="CheY-like"/>
    <property type="match status" value="1"/>
</dbReference>
<dbReference type="SMART" id="SM00052">
    <property type="entry name" value="EAL"/>
    <property type="match status" value="1"/>
</dbReference>
<dbReference type="Proteomes" id="UP000189021">
    <property type="component" value="Unassembled WGS sequence"/>
</dbReference>
<feature type="domain" description="EAL" evidence="3">
    <location>
        <begin position="277"/>
        <end position="533"/>
    </location>
</feature>
<dbReference type="RefSeq" id="WP_077658951.1">
    <property type="nucleotide sequence ID" value="NZ_CP040022.1"/>
</dbReference>
<dbReference type="Gene3D" id="3.20.20.450">
    <property type="entry name" value="EAL domain"/>
    <property type="match status" value="1"/>
</dbReference>
<gene>
    <name evidence="4" type="ORF">BZG00_04500</name>
</gene>